<dbReference type="Pfam" id="PF01648">
    <property type="entry name" value="ACPS"/>
    <property type="match status" value="1"/>
</dbReference>
<keyword evidence="5" id="KW-1185">Reference proteome</keyword>
<proteinExistence type="inferred from homology"/>
<evidence type="ECO:0000313" key="5">
    <source>
        <dbReference type="Proteomes" id="UP000199501"/>
    </source>
</evidence>
<gene>
    <name evidence="4" type="ORF">SAMN05216174_12518</name>
</gene>
<dbReference type="InterPro" id="IPR050559">
    <property type="entry name" value="P-Pant_transferase_sf"/>
</dbReference>
<dbReference type="GO" id="GO:0008897">
    <property type="term" value="F:holo-[acyl-carrier-protein] synthase activity"/>
    <property type="evidence" value="ECO:0007669"/>
    <property type="project" value="InterPro"/>
</dbReference>
<dbReference type="Proteomes" id="UP000199501">
    <property type="component" value="Unassembled WGS sequence"/>
</dbReference>
<keyword evidence="2 4" id="KW-0808">Transferase</keyword>
<dbReference type="Gene3D" id="3.90.470.20">
    <property type="entry name" value="4'-phosphopantetheinyl transferase domain"/>
    <property type="match status" value="2"/>
</dbReference>
<accession>A0A1G6Z454</accession>
<dbReference type="GO" id="GO:0019878">
    <property type="term" value="P:lysine biosynthetic process via aminoadipic acid"/>
    <property type="evidence" value="ECO:0007669"/>
    <property type="project" value="TreeGrafter"/>
</dbReference>
<dbReference type="InterPro" id="IPR037143">
    <property type="entry name" value="4-PPantetheinyl_Trfase_dom_sf"/>
</dbReference>
<reference evidence="5" key="1">
    <citation type="submission" date="2016-10" db="EMBL/GenBank/DDBJ databases">
        <authorList>
            <person name="Varghese N."/>
            <person name="Submissions S."/>
        </authorList>
    </citation>
    <scope>NUCLEOTIDE SEQUENCE [LARGE SCALE GENOMIC DNA]</scope>
    <source>
        <strain evidence="5">IBRC-M 10403</strain>
    </source>
</reference>
<organism evidence="4 5">
    <name type="scientific">Actinokineospora iranica</name>
    <dbReference type="NCBI Taxonomy" id="1271860"/>
    <lineage>
        <taxon>Bacteria</taxon>
        <taxon>Bacillati</taxon>
        <taxon>Actinomycetota</taxon>
        <taxon>Actinomycetes</taxon>
        <taxon>Pseudonocardiales</taxon>
        <taxon>Pseudonocardiaceae</taxon>
        <taxon>Actinokineospora</taxon>
    </lineage>
</organism>
<dbReference type="AlphaFoldDB" id="A0A1G6Z454"/>
<dbReference type="GO" id="GO:0005829">
    <property type="term" value="C:cytosol"/>
    <property type="evidence" value="ECO:0007669"/>
    <property type="project" value="TreeGrafter"/>
</dbReference>
<dbReference type="EMBL" id="FMZZ01000025">
    <property type="protein sequence ID" value="SDD96737.1"/>
    <property type="molecule type" value="Genomic_DNA"/>
</dbReference>
<name>A0A1G6Z454_9PSEU</name>
<evidence type="ECO:0000313" key="4">
    <source>
        <dbReference type="EMBL" id="SDD96737.1"/>
    </source>
</evidence>
<dbReference type="GO" id="GO:0000287">
    <property type="term" value="F:magnesium ion binding"/>
    <property type="evidence" value="ECO:0007669"/>
    <property type="project" value="InterPro"/>
</dbReference>
<sequence length="190" mass="20724">MWASVEPWSRTPSDARDLLGDDLARYQRSTRVAFRRRLVASRAMAQAVAEAALGRPVRLAKDPRGRPSLTGESAVDVSLAHTGDVLVTALSRAGRVGVDVEVRDRPLRTPAFVARACHPSETDLSTEDMVWLWTAKEALAKASGEGLALDFRIIQAAHPPAGWRVRSAIVADRYRITTAVESAVEGKAKW</sequence>
<evidence type="ECO:0000256" key="2">
    <source>
        <dbReference type="ARBA" id="ARBA00022679"/>
    </source>
</evidence>
<dbReference type="InterPro" id="IPR008278">
    <property type="entry name" value="4-PPantetheinyl_Trfase_dom"/>
</dbReference>
<dbReference type="PANTHER" id="PTHR12215">
    <property type="entry name" value="PHOSPHOPANTETHEINE TRANSFERASE"/>
    <property type="match status" value="1"/>
</dbReference>
<evidence type="ECO:0000256" key="1">
    <source>
        <dbReference type="ARBA" id="ARBA00010990"/>
    </source>
</evidence>
<protein>
    <submittedName>
        <fullName evidence="4">4'-phosphopantetheinyl transferase</fullName>
    </submittedName>
</protein>
<dbReference type="SUPFAM" id="SSF56214">
    <property type="entry name" value="4'-phosphopantetheinyl transferase"/>
    <property type="match status" value="2"/>
</dbReference>
<dbReference type="STRING" id="1271860.SAMN05216174_12518"/>
<feature type="domain" description="4'-phosphopantetheinyl transferase" evidence="3">
    <location>
        <begin position="95"/>
        <end position="161"/>
    </location>
</feature>
<evidence type="ECO:0000259" key="3">
    <source>
        <dbReference type="Pfam" id="PF01648"/>
    </source>
</evidence>
<comment type="similarity">
    <text evidence="1">Belongs to the P-Pant transferase superfamily. Gsp/Sfp/HetI/AcpT family.</text>
</comment>
<dbReference type="PANTHER" id="PTHR12215:SF10">
    <property type="entry name" value="L-AMINOADIPATE-SEMIALDEHYDE DEHYDROGENASE-PHOSPHOPANTETHEINYL TRANSFERASE"/>
    <property type="match status" value="1"/>
</dbReference>